<evidence type="ECO:0000259" key="3">
    <source>
        <dbReference type="Pfam" id="PF00582"/>
    </source>
</evidence>
<dbReference type="SUPFAM" id="SSF52402">
    <property type="entry name" value="Adenine nucleotide alpha hydrolases-like"/>
    <property type="match status" value="1"/>
</dbReference>
<dbReference type="PRINTS" id="PR01438">
    <property type="entry name" value="UNVRSLSTRESS"/>
</dbReference>
<evidence type="ECO:0000313" key="5">
    <source>
        <dbReference type="Proteomes" id="UP000320338"/>
    </source>
</evidence>
<evidence type="ECO:0000256" key="2">
    <source>
        <dbReference type="SAM" id="MobiDB-lite"/>
    </source>
</evidence>
<dbReference type="AlphaFoldDB" id="A0A4Y3WP94"/>
<accession>A0A4Y3WP94</accession>
<dbReference type="Proteomes" id="UP000320338">
    <property type="component" value="Unassembled WGS sequence"/>
</dbReference>
<feature type="domain" description="UspA" evidence="3">
    <location>
        <begin position="6"/>
        <end position="127"/>
    </location>
</feature>
<reference evidence="4 5" key="1">
    <citation type="submission" date="2019-06" db="EMBL/GenBank/DDBJ databases">
        <title>Whole genome shotgun sequence of Pseudonocardia hydrocarbonoxydans NBRC 14498.</title>
        <authorList>
            <person name="Hosoyama A."/>
            <person name="Uohara A."/>
            <person name="Ohji S."/>
            <person name="Ichikawa N."/>
        </authorList>
    </citation>
    <scope>NUCLEOTIDE SEQUENCE [LARGE SCALE GENOMIC DNA]</scope>
    <source>
        <strain evidence="4 5">NBRC 14498</strain>
    </source>
</reference>
<name>A0A4Y3WP94_9PSEU</name>
<proteinExistence type="inferred from homology"/>
<dbReference type="Pfam" id="PF00582">
    <property type="entry name" value="Usp"/>
    <property type="match status" value="1"/>
</dbReference>
<dbReference type="OrthoDB" id="3404132at2"/>
<dbReference type="RefSeq" id="WP_141278624.1">
    <property type="nucleotide sequence ID" value="NZ_BAAARZ010000008.1"/>
</dbReference>
<comment type="similarity">
    <text evidence="1">Belongs to the universal stress protein A family.</text>
</comment>
<sequence>MSDPVRPVLAGTDGSAASMLAVAWAAARADRLGRPLTVACVTGPGPRPLPAAGIVAEARALARSVAPGLAVRTVVRAGDPVEVLTDLGRDCELLVVGHRGADDHPGPGPGSTSETVARTATVTVAVVDLDEERFPLQRCTGPALPPPAAVQLDRPRTTRVSPLHGAGAP</sequence>
<keyword evidence="5" id="KW-1185">Reference proteome</keyword>
<dbReference type="InterPro" id="IPR006016">
    <property type="entry name" value="UspA"/>
</dbReference>
<dbReference type="Gene3D" id="3.40.50.620">
    <property type="entry name" value="HUPs"/>
    <property type="match status" value="1"/>
</dbReference>
<dbReference type="EMBL" id="BJNG01000017">
    <property type="protein sequence ID" value="GEC20091.1"/>
    <property type="molecule type" value="Genomic_DNA"/>
</dbReference>
<gene>
    <name evidence="4" type="ORF">PHY01_23740</name>
</gene>
<evidence type="ECO:0000256" key="1">
    <source>
        <dbReference type="ARBA" id="ARBA00008791"/>
    </source>
</evidence>
<protein>
    <recommendedName>
        <fullName evidence="3">UspA domain-containing protein</fullName>
    </recommendedName>
</protein>
<dbReference type="InterPro" id="IPR014729">
    <property type="entry name" value="Rossmann-like_a/b/a_fold"/>
</dbReference>
<feature type="region of interest" description="Disordered" evidence="2">
    <location>
        <begin position="137"/>
        <end position="169"/>
    </location>
</feature>
<organism evidence="4 5">
    <name type="scientific">Pseudonocardia hydrocarbonoxydans</name>
    <dbReference type="NCBI Taxonomy" id="76726"/>
    <lineage>
        <taxon>Bacteria</taxon>
        <taxon>Bacillati</taxon>
        <taxon>Actinomycetota</taxon>
        <taxon>Actinomycetes</taxon>
        <taxon>Pseudonocardiales</taxon>
        <taxon>Pseudonocardiaceae</taxon>
        <taxon>Pseudonocardia</taxon>
    </lineage>
</organism>
<comment type="caution">
    <text evidence="4">The sequence shown here is derived from an EMBL/GenBank/DDBJ whole genome shotgun (WGS) entry which is preliminary data.</text>
</comment>
<dbReference type="InterPro" id="IPR006015">
    <property type="entry name" value="Universal_stress_UspA"/>
</dbReference>
<evidence type="ECO:0000313" key="4">
    <source>
        <dbReference type="EMBL" id="GEC20091.1"/>
    </source>
</evidence>